<dbReference type="RefSeq" id="WP_246949981.1">
    <property type="nucleotide sequence ID" value="NZ_JALKII010000002.1"/>
</dbReference>
<evidence type="ECO:0000313" key="2">
    <source>
        <dbReference type="EMBL" id="MCK0537177.1"/>
    </source>
</evidence>
<dbReference type="InterPro" id="IPR058511">
    <property type="entry name" value="DUF8198"/>
</dbReference>
<feature type="domain" description="DUF8198" evidence="1">
    <location>
        <begin position="17"/>
        <end position="228"/>
    </location>
</feature>
<name>A0ABT0E6C5_9GAMM</name>
<keyword evidence="3" id="KW-1185">Reference proteome</keyword>
<evidence type="ECO:0000259" key="1">
    <source>
        <dbReference type="Pfam" id="PF26621"/>
    </source>
</evidence>
<dbReference type="Proteomes" id="UP001165524">
    <property type="component" value="Unassembled WGS sequence"/>
</dbReference>
<dbReference type="Pfam" id="PF26621">
    <property type="entry name" value="DUF8198"/>
    <property type="match status" value="1"/>
</dbReference>
<sequence length="243" mass="27700">MAAGARLQQTLDRFFALQQHGDDVRFRQRLQRLQTWQSERLYQSHRDILEQPETAPAVEFLFTDVYGGRDLKPVAENIRRALPKALKLLPDRVMLTSATVLETAVLTQELDEHLAAILQAQLDQPLTAELYAAAYRSQGREAERARQLTLVAEIGAQIDRYVRSRMIQTTFRMVRRPAHAAGLGSLYDFLDHGFRAMRPLRSVDGLLRQLAAREQLIMQRLLAGREAPFAAPFTEPLAPFTEH</sequence>
<accession>A0ABT0E6C5</accession>
<dbReference type="NCBIfam" id="NF047641">
    <property type="entry name" value="FFLEE_fam"/>
    <property type="match status" value="1"/>
</dbReference>
<dbReference type="EMBL" id="JALKII010000002">
    <property type="protein sequence ID" value="MCK0537177.1"/>
    <property type="molecule type" value="Genomic_DNA"/>
</dbReference>
<protein>
    <recommendedName>
        <fullName evidence="1">DUF8198 domain-containing protein</fullName>
    </recommendedName>
</protein>
<comment type="caution">
    <text evidence="2">The sequence shown here is derived from an EMBL/GenBank/DDBJ whole genome shotgun (WGS) entry which is preliminary data.</text>
</comment>
<evidence type="ECO:0000313" key="3">
    <source>
        <dbReference type="Proteomes" id="UP001165524"/>
    </source>
</evidence>
<reference evidence="2" key="1">
    <citation type="submission" date="2022-04" db="EMBL/GenBank/DDBJ databases">
        <title>Alcanivorax sp. CY1518 draft genome sequence.</title>
        <authorList>
            <person name="Zhao G."/>
            <person name="An M."/>
        </authorList>
    </citation>
    <scope>NUCLEOTIDE SEQUENCE</scope>
    <source>
        <strain evidence="2">CY1518</strain>
    </source>
</reference>
<organism evidence="2 3">
    <name type="scientific">Alcanivorax quisquiliarum</name>
    <dbReference type="NCBI Taxonomy" id="2933565"/>
    <lineage>
        <taxon>Bacteria</taxon>
        <taxon>Pseudomonadati</taxon>
        <taxon>Pseudomonadota</taxon>
        <taxon>Gammaproteobacteria</taxon>
        <taxon>Oceanospirillales</taxon>
        <taxon>Alcanivoracaceae</taxon>
        <taxon>Alcanivorax</taxon>
    </lineage>
</organism>
<dbReference type="InterPro" id="IPR058063">
    <property type="entry name" value="FFLEE_fam"/>
</dbReference>
<gene>
    <name evidence="2" type="ORF">MU846_05585</name>
</gene>
<proteinExistence type="predicted"/>